<sequence length="92" mass="10692">MKNDQIFPYIASLVGSQSLVAAFNSFTIKRFYHSQIRRKKGRSVENEGSHYLHTILGQQIYFHVMPHLLFVLTFSPTMKVRYIFPLASKKKG</sequence>
<keyword evidence="1" id="KW-0472">Membrane</keyword>
<proteinExistence type="predicted"/>
<name>A0A0K2UWC0_LEPSM</name>
<evidence type="ECO:0000313" key="2">
    <source>
        <dbReference type="EMBL" id="CDW41996.1"/>
    </source>
</evidence>
<organism evidence="2">
    <name type="scientific">Lepeophtheirus salmonis</name>
    <name type="common">Salmon louse</name>
    <name type="synonym">Caligus salmonis</name>
    <dbReference type="NCBI Taxonomy" id="72036"/>
    <lineage>
        <taxon>Eukaryota</taxon>
        <taxon>Metazoa</taxon>
        <taxon>Ecdysozoa</taxon>
        <taxon>Arthropoda</taxon>
        <taxon>Crustacea</taxon>
        <taxon>Multicrustacea</taxon>
        <taxon>Hexanauplia</taxon>
        <taxon>Copepoda</taxon>
        <taxon>Siphonostomatoida</taxon>
        <taxon>Caligidae</taxon>
        <taxon>Lepeophtheirus</taxon>
    </lineage>
</organism>
<keyword evidence="1" id="KW-0812">Transmembrane</keyword>
<protein>
    <submittedName>
        <fullName evidence="2">Uncharacterized protein</fullName>
    </submittedName>
</protein>
<dbReference type="AlphaFoldDB" id="A0A0K2UWC0"/>
<reference evidence="2" key="1">
    <citation type="submission" date="2014-05" db="EMBL/GenBank/DDBJ databases">
        <authorList>
            <person name="Chronopoulou M."/>
        </authorList>
    </citation>
    <scope>NUCLEOTIDE SEQUENCE</scope>
    <source>
        <tissue evidence="2">Whole organism</tissue>
    </source>
</reference>
<keyword evidence="1" id="KW-1133">Transmembrane helix</keyword>
<feature type="transmembrane region" description="Helical" evidence="1">
    <location>
        <begin position="6"/>
        <end position="28"/>
    </location>
</feature>
<accession>A0A0K2UWC0</accession>
<dbReference type="EMBL" id="HACA01024635">
    <property type="protein sequence ID" value="CDW41996.1"/>
    <property type="molecule type" value="Transcribed_RNA"/>
</dbReference>
<evidence type="ECO:0000256" key="1">
    <source>
        <dbReference type="SAM" id="Phobius"/>
    </source>
</evidence>